<evidence type="ECO:0000313" key="2">
    <source>
        <dbReference type="Proteomes" id="UP001197875"/>
    </source>
</evidence>
<organism evidence="1 2">
    <name type="scientific">Fusicatenibacter faecihominis</name>
    <dbReference type="NCBI Taxonomy" id="2881276"/>
    <lineage>
        <taxon>Bacteria</taxon>
        <taxon>Bacillati</taxon>
        <taxon>Bacillota</taxon>
        <taxon>Clostridia</taxon>
        <taxon>Lachnospirales</taxon>
        <taxon>Lachnospiraceae</taxon>
        <taxon>Fusicatenibacter</taxon>
    </lineage>
</organism>
<reference evidence="1 2" key="1">
    <citation type="submission" date="2021-10" db="EMBL/GenBank/DDBJ databases">
        <title>Anaerobic single-cell dispensing facilitates the cultivation of human gut bacteria.</title>
        <authorList>
            <person name="Afrizal A."/>
        </authorList>
    </citation>
    <scope>NUCLEOTIDE SEQUENCE [LARGE SCALE GENOMIC DNA]</scope>
    <source>
        <strain evidence="1 2">CLA-AA-H277</strain>
    </source>
</reference>
<name>A0AAE3J7Q7_9FIRM</name>
<sequence length="105" mass="11840">MDSAAELSFKMESAKQWQKNVEEEFKRVDELLKLVAEELKTQPYEDDTIMMGLKKTGEALAEAFQTLSQNFMNAVAGLSDIMAEWSRTLTKILEAIAEAARKIGH</sequence>
<dbReference type="AlphaFoldDB" id="A0AAE3J7Q7"/>
<proteinExistence type="predicted"/>
<dbReference type="EMBL" id="JAJEPR010000040">
    <property type="protein sequence ID" value="MCC2191159.1"/>
    <property type="molecule type" value="Genomic_DNA"/>
</dbReference>
<dbReference type="RefSeq" id="WP_178047215.1">
    <property type="nucleotide sequence ID" value="NZ_JAJEPR010000040.1"/>
</dbReference>
<protein>
    <submittedName>
        <fullName evidence="1">Uncharacterized protein</fullName>
    </submittedName>
</protein>
<comment type="caution">
    <text evidence="1">The sequence shown here is derived from an EMBL/GenBank/DDBJ whole genome shotgun (WGS) entry which is preliminary data.</text>
</comment>
<dbReference type="Proteomes" id="UP001197875">
    <property type="component" value="Unassembled WGS sequence"/>
</dbReference>
<evidence type="ECO:0000313" key="1">
    <source>
        <dbReference type="EMBL" id="MCC2191159.1"/>
    </source>
</evidence>
<keyword evidence="2" id="KW-1185">Reference proteome</keyword>
<gene>
    <name evidence="1" type="ORF">LKD71_15385</name>
</gene>
<accession>A0AAE3J7Q7</accession>